<keyword evidence="20" id="KW-1185">Reference proteome</keyword>
<evidence type="ECO:0000256" key="13">
    <source>
        <dbReference type="ARBA" id="ARBA00023237"/>
    </source>
</evidence>
<feature type="domain" description="TonB-dependent receptor plug" evidence="18">
    <location>
        <begin position="66"/>
        <end position="168"/>
    </location>
</feature>
<keyword evidence="9" id="KW-0406">Ion transport</keyword>
<evidence type="ECO:0000259" key="18">
    <source>
        <dbReference type="Pfam" id="PF07715"/>
    </source>
</evidence>
<dbReference type="Proteomes" id="UP000199347">
    <property type="component" value="Unassembled WGS sequence"/>
</dbReference>
<proteinExistence type="inferred from homology"/>
<evidence type="ECO:0000256" key="7">
    <source>
        <dbReference type="ARBA" id="ARBA00022729"/>
    </source>
</evidence>
<dbReference type="PROSITE" id="PS52016">
    <property type="entry name" value="TONB_DEPENDENT_REC_3"/>
    <property type="match status" value="1"/>
</dbReference>
<name>A0A1G5NTH8_AFIMA</name>
<protein>
    <submittedName>
        <fullName evidence="19">Iron complex outermembrane recepter protein</fullName>
    </submittedName>
</protein>
<keyword evidence="6 14" id="KW-0812">Transmembrane</keyword>
<sequence>MVPGAGFRHFLMASAGTLGLMAADAALAQDAIPLQEIVVEGGTVETDKGFVPMRAETATKTDKLLIETPQAISVVNREEFEQKGAQTINEALRYTAGVQADLRPNDRYDIVPVRGFGAYQNFVQYLDGLRLLRGISFSQPTVDVYDLERIEVLKGPASVLYGQMSPGGFVNLVSKKPTEEPIHEVTLTAGSDWYGKAGIDLGGPITDDGTLLYRFVASGRYNETRWDDVESERISVSPSLTFRPTPGTDLTLLFNYTQDPKSAYPSYLPSLGTAVPNNGYPDIPDDFNVGDPNFDTYERTVARAGYEFSQELGEVFTFRQNLRYTHIDSEHLGMTGRSIADTTITRLAAHLDEEVDTFAIDNQLAAEFAVGPFQNSLLGGVDYQYVSASRLMGTGAAPTIDYLSPEYGIDIAIPAYTTDTDQETEQLGYYLQDLIEIGRLNIALGGRYDDYSIDTDTVTIANGSVSSSYQQNTAFTGRLGATYLFDNGLAPFASYSTSFEPPSGLGINGGNVTVLDPVEGEQYEVGIKYQPEGFDSFLMASVYDLRQENAVSSDRANPGYYLQTGEVHSKGVELEAKLSLDNGWDLTGAYTYIDAEITESAVAADVGNTPALVPEHAASAWAHYTFQKGALEGVGLGAGVRYQGETYGADDNSFTVDPVTLVDVAADYDLSARTPYDVSLSLSVTNLLDEEYVSSCSSSISCFYGTRRTAYARLKYTW</sequence>
<evidence type="ECO:0000256" key="4">
    <source>
        <dbReference type="ARBA" id="ARBA00022452"/>
    </source>
</evidence>
<evidence type="ECO:0000256" key="1">
    <source>
        <dbReference type="ARBA" id="ARBA00004571"/>
    </source>
</evidence>
<dbReference type="Gene3D" id="2.170.130.10">
    <property type="entry name" value="TonB-dependent receptor, plug domain"/>
    <property type="match status" value="1"/>
</dbReference>
<keyword evidence="8" id="KW-0408">Iron</keyword>
<evidence type="ECO:0000256" key="15">
    <source>
        <dbReference type="RuleBase" id="RU003357"/>
    </source>
</evidence>
<dbReference type="NCBIfam" id="TIGR01783">
    <property type="entry name" value="TonB-siderophor"/>
    <property type="match status" value="1"/>
</dbReference>
<evidence type="ECO:0000256" key="9">
    <source>
        <dbReference type="ARBA" id="ARBA00023065"/>
    </source>
</evidence>
<evidence type="ECO:0000256" key="3">
    <source>
        <dbReference type="ARBA" id="ARBA00022448"/>
    </source>
</evidence>
<dbReference type="InterPro" id="IPR039426">
    <property type="entry name" value="TonB-dep_rcpt-like"/>
</dbReference>
<dbReference type="Pfam" id="PF07715">
    <property type="entry name" value="Plug"/>
    <property type="match status" value="1"/>
</dbReference>
<dbReference type="EMBL" id="FMVW01000006">
    <property type="protein sequence ID" value="SCZ40656.1"/>
    <property type="molecule type" value="Genomic_DNA"/>
</dbReference>
<dbReference type="InterPro" id="IPR010105">
    <property type="entry name" value="TonB_sidphr_rcpt"/>
</dbReference>
<evidence type="ECO:0000256" key="11">
    <source>
        <dbReference type="ARBA" id="ARBA00023136"/>
    </source>
</evidence>
<keyword evidence="12" id="KW-0675">Receptor</keyword>
<dbReference type="GO" id="GO:0015891">
    <property type="term" value="P:siderophore transport"/>
    <property type="evidence" value="ECO:0007669"/>
    <property type="project" value="InterPro"/>
</dbReference>
<evidence type="ECO:0000256" key="16">
    <source>
        <dbReference type="SAM" id="SignalP"/>
    </source>
</evidence>
<dbReference type="PANTHER" id="PTHR32552:SF68">
    <property type="entry name" value="FERRICHROME OUTER MEMBRANE TRANSPORTER_PHAGE RECEPTOR"/>
    <property type="match status" value="1"/>
</dbReference>
<dbReference type="InterPro" id="IPR037066">
    <property type="entry name" value="Plug_dom_sf"/>
</dbReference>
<comment type="similarity">
    <text evidence="2 14 15">Belongs to the TonB-dependent receptor family.</text>
</comment>
<dbReference type="SUPFAM" id="SSF56935">
    <property type="entry name" value="Porins"/>
    <property type="match status" value="1"/>
</dbReference>
<keyword evidence="11 14" id="KW-0472">Membrane</keyword>
<dbReference type="RefSeq" id="WP_092813881.1">
    <property type="nucleotide sequence ID" value="NZ_FMVW01000006.1"/>
</dbReference>
<dbReference type="InterPro" id="IPR036942">
    <property type="entry name" value="Beta-barrel_TonB_sf"/>
</dbReference>
<dbReference type="Gene3D" id="2.40.170.20">
    <property type="entry name" value="TonB-dependent receptor, beta-barrel domain"/>
    <property type="match status" value="1"/>
</dbReference>
<dbReference type="GO" id="GO:0009279">
    <property type="term" value="C:cell outer membrane"/>
    <property type="evidence" value="ECO:0007669"/>
    <property type="project" value="UniProtKB-SubCell"/>
</dbReference>
<feature type="signal peptide" evidence="16">
    <location>
        <begin position="1"/>
        <end position="28"/>
    </location>
</feature>
<evidence type="ECO:0000256" key="12">
    <source>
        <dbReference type="ARBA" id="ARBA00023170"/>
    </source>
</evidence>
<evidence type="ECO:0000256" key="8">
    <source>
        <dbReference type="ARBA" id="ARBA00023004"/>
    </source>
</evidence>
<evidence type="ECO:0000259" key="17">
    <source>
        <dbReference type="Pfam" id="PF00593"/>
    </source>
</evidence>
<accession>A0A1G5NTH8</accession>
<feature type="chain" id="PRO_5011671939" evidence="16">
    <location>
        <begin position="29"/>
        <end position="718"/>
    </location>
</feature>
<evidence type="ECO:0000256" key="14">
    <source>
        <dbReference type="PROSITE-ProRule" id="PRU01360"/>
    </source>
</evidence>
<dbReference type="PANTHER" id="PTHR32552">
    <property type="entry name" value="FERRICHROME IRON RECEPTOR-RELATED"/>
    <property type="match status" value="1"/>
</dbReference>
<comment type="subcellular location">
    <subcellularLocation>
        <location evidence="1 14">Cell outer membrane</location>
        <topology evidence="1 14">Multi-pass membrane protein</topology>
    </subcellularLocation>
</comment>
<dbReference type="InterPro" id="IPR012910">
    <property type="entry name" value="Plug_dom"/>
</dbReference>
<evidence type="ECO:0000256" key="6">
    <source>
        <dbReference type="ARBA" id="ARBA00022692"/>
    </source>
</evidence>
<evidence type="ECO:0000313" key="19">
    <source>
        <dbReference type="EMBL" id="SCZ40656.1"/>
    </source>
</evidence>
<dbReference type="InterPro" id="IPR000531">
    <property type="entry name" value="Beta-barrel_TonB"/>
</dbReference>
<dbReference type="STRING" id="1120955.SAMN03080610_02624"/>
<reference evidence="19 20" key="1">
    <citation type="submission" date="2016-10" db="EMBL/GenBank/DDBJ databases">
        <authorList>
            <person name="de Groot N.N."/>
        </authorList>
    </citation>
    <scope>NUCLEOTIDE SEQUENCE [LARGE SCALE GENOMIC DNA]</scope>
    <source>
        <strain evidence="19 20">DSM 2698</strain>
    </source>
</reference>
<dbReference type="GO" id="GO:0015344">
    <property type="term" value="F:siderophore uptake transmembrane transporter activity"/>
    <property type="evidence" value="ECO:0007669"/>
    <property type="project" value="TreeGrafter"/>
</dbReference>
<keyword evidence="4 14" id="KW-1134">Transmembrane beta strand</keyword>
<dbReference type="OrthoDB" id="9760333at2"/>
<dbReference type="GO" id="GO:0038023">
    <property type="term" value="F:signaling receptor activity"/>
    <property type="evidence" value="ECO:0007669"/>
    <property type="project" value="InterPro"/>
</dbReference>
<gene>
    <name evidence="19" type="ORF">SAMN03080610_02624</name>
</gene>
<keyword evidence="5" id="KW-0410">Iron transport</keyword>
<feature type="domain" description="TonB-dependent receptor-like beta-barrel" evidence="17">
    <location>
        <begin position="244"/>
        <end position="687"/>
    </location>
</feature>
<evidence type="ECO:0000256" key="5">
    <source>
        <dbReference type="ARBA" id="ARBA00022496"/>
    </source>
</evidence>
<evidence type="ECO:0000313" key="20">
    <source>
        <dbReference type="Proteomes" id="UP000199347"/>
    </source>
</evidence>
<dbReference type="AlphaFoldDB" id="A0A1G5NTH8"/>
<evidence type="ECO:0000256" key="10">
    <source>
        <dbReference type="ARBA" id="ARBA00023077"/>
    </source>
</evidence>
<dbReference type="CDD" id="cd01347">
    <property type="entry name" value="ligand_gated_channel"/>
    <property type="match status" value="1"/>
</dbReference>
<dbReference type="FunFam" id="2.170.130.10:FF:000001">
    <property type="entry name" value="Catecholate siderophore TonB-dependent receptor"/>
    <property type="match status" value="1"/>
</dbReference>
<keyword evidence="10 15" id="KW-0798">TonB box</keyword>
<keyword evidence="7 16" id="KW-0732">Signal</keyword>
<keyword evidence="13 14" id="KW-0998">Cell outer membrane</keyword>
<evidence type="ECO:0000256" key="2">
    <source>
        <dbReference type="ARBA" id="ARBA00009810"/>
    </source>
</evidence>
<dbReference type="Pfam" id="PF00593">
    <property type="entry name" value="TonB_dep_Rec_b-barrel"/>
    <property type="match status" value="1"/>
</dbReference>
<keyword evidence="3 14" id="KW-0813">Transport</keyword>
<organism evidence="19 20">
    <name type="scientific">Afifella marina DSM 2698</name>
    <dbReference type="NCBI Taxonomy" id="1120955"/>
    <lineage>
        <taxon>Bacteria</taxon>
        <taxon>Pseudomonadati</taxon>
        <taxon>Pseudomonadota</taxon>
        <taxon>Alphaproteobacteria</taxon>
        <taxon>Hyphomicrobiales</taxon>
        <taxon>Afifellaceae</taxon>
        <taxon>Afifella</taxon>
    </lineage>
</organism>